<dbReference type="EMBL" id="JACRSQ010000056">
    <property type="protein sequence ID" value="MBC8545214.1"/>
    <property type="molecule type" value="Genomic_DNA"/>
</dbReference>
<accession>A0A926DX26</accession>
<dbReference type="InterPro" id="IPR015996">
    <property type="entry name" value="UCP028451"/>
</dbReference>
<dbReference type="NCBIfam" id="TIGR02453">
    <property type="entry name" value="TIGR02453 family protein"/>
    <property type="match status" value="1"/>
</dbReference>
<dbReference type="AlphaFoldDB" id="A0A926DX26"/>
<keyword evidence="2" id="KW-1185">Reference proteome</keyword>
<dbReference type="PANTHER" id="PTHR36452:SF1">
    <property type="entry name" value="DUF2461 DOMAIN-CONTAINING PROTEIN"/>
    <property type="match status" value="1"/>
</dbReference>
<sequence>MPFSPKTLDFLWENRMRNSRDWFEEHKSEYRSYVVEPLCELVEALTPTMLQIDSLFTVDPRVDKTISRIWRDTRYSHDKSLYRDTMWIIFKRGKMHGTEVPGFYFEITCDGFNYGCGFYHASTNFMDTMRQQILENRSAFREALSAFAAQTTFTIEGDCYKRPHFPDAAPELQNWLERRNICFIAESDDAKLLFSRDLADVLAVDFLKLRSIYDFLLHVSMSSN</sequence>
<evidence type="ECO:0000313" key="2">
    <source>
        <dbReference type="Proteomes" id="UP000657006"/>
    </source>
</evidence>
<gene>
    <name evidence="1" type="ORF">H8730_16905</name>
</gene>
<dbReference type="RefSeq" id="WP_177719120.1">
    <property type="nucleotide sequence ID" value="NZ_JACRSQ010000056.1"/>
</dbReference>
<proteinExistence type="predicted"/>
<comment type="caution">
    <text evidence="1">The sequence shown here is derived from an EMBL/GenBank/DDBJ whole genome shotgun (WGS) entry which is preliminary data.</text>
</comment>
<reference evidence="1" key="1">
    <citation type="submission" date="2020-08" db="EMBL/GenBank/DDBJ databases">
        <title>Genome public.</title>
        <authorList>
            <person name="Liu C."/>
            <person name="Sun Q."/>
        </authorList>
    </citation>
    <scope>NUCLEOTIDE SEQUENCE</scope>
    <source>
        <strain evidence="1">NSJ-32</strain>
    </source>
</reference>
<name>A0A926DX26_9FIRM</name>
<protein>
    <submittedName>
        <fullName evidence="1">DUF2461 domain-containing protein</fullName>
    </submittedName>
</protein>
<dbReference type="PIRSF" id="PIRSF028451">
    <property type="entry name" value="UCP028451"/>
    <property type="match status" value="1"/>
</dbReference>
<dbReference type="Proteomes" id="UP000657006">
    <property type="component" value="Unassembled WGS sequence"/>
</dbReference>
<dbReference type="PANTHER" id="PTHR36452">
    <property type="entry name" value="CHROMOSOME 12, WHOLE GENOME SHOTGUN SEQUENCE"/>
    <property type="match status" value="1"/>
</dbReference>
<evidence type="ECO:0000313" key="1">
    <source>
        <dbReference type="EMBL" id="MBC8545214.1"/>
    </source>
</evidence>
<organism evidence="1 2">
    <name type="scientific">Bianquea renquensis</name>
    <dbReference type="NCBI Taxonomy" id="2763661"/>
    <lineage>
        <taxon>Bacteria</taxon>
        <taxon>Bacillati</taxon>
        <taxon>Bacillota</taxon>
        <taxon>Clostridia</taxon>
        <taxon>Eubacteriales</taxon>
        <taxon>Bianqueaceae</taxon>
        <taxon>Bianquea</taxon>
    </lineage>
</organism>
<dbReference type="InterPro" id="IPR012808">
    <property type="entry name" value="CHP02453"/>
</dbReference>
<dbReference type="Pfam" id="PF09365">
    <property type="entry name" value="DUF2461"/>
    <property type="match status" value="1"/>
</dbReference>